<dbReference type="Gene3D" id="3.40.710.10">
    <property type="entry name" value="DD-peptidase/beta-lactamase superfamily"/>
    <property type="match status" value="1"/>
</dbReference>
<feature type="signal peptide" evidence="2">
    <location>
        <begin position="1"/>
        <end position="19"/>
    </location>
</feature>
<comment type="similarity">
    <text evidence="1">Belongs to the beta-lactamase family.</text>
</comment>
<dbReference type="InterPro" id="IPR012338">
    <property type="entry name" value="Beta-lactam/transpept-like"/>
</dbReference>
<accession>A0A1Q8S4L7</accession>
<name>A0A1Q8S4L7_9PEZI</name>
<dbReference type="SUPFAM" id="SSF56601">
    <property type="entry name" value="beta-lactamase/transpeptidase-like"/>
    <property type="match status" value="1"/>
</dbReference>
<gene>
    <name evidence="5" type="ORF">CCHL11_00720</name>
</gene>
<dbReference type="PANTHER" id="PTHR22935">
    <property type="entry name" value="PENICILLIN-BINDING PROTEIN"/>
    <property type="match status" value="1"/>
</dbReference>
<evidence type="ECO:0000256" key="1">
    <source>
        <dbReference type="ARBA" id="ARBA00038473"/>
    </source>
</evidence>
<dbReference type="InterPro" id="IPR051478">
    <property type="entry name" value="Beta-lactamase-like_AB/R"/>
</dbReference>
<comment type="caution">
    <text evidence="5">The sequence shown here is derived from an EMBL/GenBank/DDBJ whole genome shotgun (WGS) entry which is preliminary data.</text>
</comment>
<dbReference type="STRING" id="708187.A0A1Q8S4L7"/>
<dbReference type="AlphaFoldDB" id="A0A1Q8S4L7"/>
<evidence type="ECO:0000256" key="2">
    <source>
        <dbReference type="SAM" id="SignalP"/>
    </source>
</evidence>
<dbReference type="EMBL" id="MPGH01000017">
    <property type="protein sequence ID" value="OLN96383.1"/>
    <property type="molecule type" value="Genomic_DNA"/>
</dbReference>
<proteinExistence type="inferred from homology"/>
<feature type="chain" id="PRO_5012525443" evidence="2">
    <location>
        <begin position="20"/>
        <end position="578"/>
    </location>
</feature>
<dbReference type="Proteomes" id="UP000186583">
    <property type="component" value="Unassembled WGS sequence"/>
</dbReference>
<dbReference type="OrthoDB" id="10250282at2759"/>
<organism evidence="5 6">
    <name type="scientific">Colletotrichum chlorophyti</name>
    <dbReference type="NCBI Taxonomy" id="708187"/>
    <lineage>
        <taxon>Eukaryota</taxon>
        <taxon>Fungi</taxon>
        <taxon>Dikarya</taxon>
        <taxon>Ascomycota</taxon>
        <taxon>Pezizomycotina</taxon>
        <taxon>Sordariomycetes</taxon>
        <taxon>Hypocreomycetidae</taxon>
        <taxon>Glomerellales</taxon>
        <taxon>Glomerellaceae</taxon>
        <taxon>Colletotrichum</taxon>
    </lineage>
</organism>
<dbReference type="Pfam" id="PF00144">
    <property type="entry name" value="Beta-lactamase"/>
    <property type="match status" value="1"/>
</dbReference>
<reference evidence="5 6" key="1">
    <citation type="submission" date="2016-11" db="EMBL/GenBank/DDBJ databases">
        <title>Draft Genome Assembly of Colletotrichum chlorophyti a pathogen of herbaceous plants.</title>
        <authorList>
            <person name="Gan P."/>
            <person name="Narusaka M."/>
            <person name="Tsushima A."/>
            <person name="Narusaka Y."/>
            <person name="Takano Y."/>
            <person name="Shirasu K."/>
        </authorList>
    </citation>
    <scope>NUCLEOTIDE SEQUENCE [LARGE SCALE GENOMIC DNA]</scope>
    <source>
        <strain evidence="5 6">NTL11</strain>
    </source>
</reference>
<evidence type="ECO:0000259" key="3">
    <source>
        <dbReference type="Pfam" id="PF00144"/>
    </source>
</evidence>
<dbReference type="InterPro" id="IPR001466">
    <property type="entry name" value="Beta-lactam-related"/>
</dbReference>
<evidence type="ECO:0000313" key="6">
    <source>
        <dbReference type="Proteomes" id="UP000186583"/>
    </source>
</evidence>
<keyword evidence="2" id="KW-0732">Signal</keyword>
<dbReference type="InterPro" id="IPR058664">
    <property type="entry name" value="ARB_00930-like_C"/>
</dbReference>
<dbReference type="PANTHER" id="PTHR22935:SF95">
    <property type="entry name" value="BETA-LACTAMASE-LIKE 1-RELATED"/>
    <property type="match status" value="1"/>
</dbReference>
<protein>
    <submittedName>
        <fullName evidence="5">Beta-lactamase-like protein-like protein 1</fullName>
    </submittedName>
</protein>
<keyword evidence="6" id="KW-1185">Reference proteome</keyword>
<evidence type="ECO:0000259" key="4">
    <source>
        <dbReference type="Pfam" id="PF26335"/>
    </source>
</evidence>
<dbReference type="Pfam" id="PF26335">
    <property type="entry name" value="ARB_00930_C"/>
    <property type="match status" value="1"/>
</dbReference>
<feature type="domain" description="Beta-lactamase-like ARB-00930-like C-terminal" evidence="4">
    <location>
        <begin position="424"/>
        <end position="577"/>
    </location>
</feature>
<feature type="domain" description="Beta-lactamase-related" evidence="3">
    <location>
        <begin position="95"/>
        <end position="395"/>
    </location>
</feature>
<evidence type="ECO:0000313" key="5">
    <source>
        <dbReference type="EMBL" id="OLN96383.1"/>
    </source>
</evidence>
<sequence length="578" mass="63189">MRSSPKLLVAASLAAFAGATPWQCPPLGAVLPKAKNPSAHPAVRAAVDAFIASLEAETAAFNGSAVSVGVKSAIETEPMVDFHFSPPDRHPDGAQVVDRHTVYRLGSVSKVFTVLAALQRDDVIGWEDSIADFIPELRENAKTGIDYLDWDDVTVEAAVTHLGGIGAEMMTDSAAYPGDWESVGLPPVAEEERPTCGGFLDVPACTREEFIDAIKNRRPPVYPSYQTPVYSNLGTTLVGLAVEGASNKTLEEALFETIFEPAGMNNTTYNKVPENLETMFIPADDIYYNHDIGALDPAGGMYSTTDDMLKFGDAVLQNRLLTPAKTRRWLKPSAFVPGPGQFVGKPWEGIVSDNLTGDGRLVEVYTKGGDLISYHAMLALVPEYGLSISVLTAGPEVGLTLFSYYLLKINDLLPPLIKALDQAARDEAKAKIVGTYADEASNSTLTVAVDDGWGLVIRDWVMRGFEVLPNLPRLSFLGVNMTDLPPNRRQTARAYPTGLEEGNRTAWRVLFDTFSPEMRQEIDDLMFFPNGSCVTWLTMDRNTYNYKGIDHLEFTYDDDGKVESVSPRAFALSLRRVE</sequence>